<proteinExistence type="predicted"/>
<dbReference type="AlphaFoldDB" id="A0A6A5AYB6"/>
<dbReference type="Proteomes" id="UP000469452">
    <property type="component" value="Unassembled WGS sequence"/>
</dbReference>
<comment type="caution">
    <text evidence="2">The sequence shown here is derived from an EMBL/GenBank/DDBJ whole genome shotgun (WGS) entry which is preliminary data.</text>
</comment>
<accession>A0A6A5AYB6</accession>
<evidence type="ECO:0000313" key="2">
    <source>
        <dbReference type="EMBL" id="KAF0774613.1"/>
    </source>
</evidence>
<sequence>YNGGMVEQEDSPLVICDLGRAVCIGHVTTTEPSKDPAPPANIGATANNRVLERHEPGI</sequence>
<gene>
    <name evidence="2" type="ORF">AaE_001687</name>
</gene>
<protein>
    <submittedName>
        <fullName evidence="2">Uncharacterized protein</fullName>
    </submittedName>
</protein>
<organism evidence="2 3">
    <name type="scientific">Aphanomyces astaci</name>
    <name type="common">Crayfish plague agent</name>
    <dbReference type="NCBI Taxonomy" id="112090"/>
    <lineage>
        <taxon>Eukaryota</taxon>
        <taxon>Sar</taxon>
        <taxon>Stramenopiles</taxon>
        <taxon>Oomycota</taxon>
        <taxon>Saprolegniomycetes</taxon>
        <taxon>Saprolegniales</taxon>
        <taxon>Verrucalvaceae</taxon>
        <taxon>Aphanomyces</taxon>
    </lineage>
</organism>
<evidence type="ECO:0000256" key="1">
    <source>
        <dbReference type="SAM" id="MobiDB-lite"/>
    </source>
</evidence>
<feature type="region of interest" description="Disordered" evidence="1">
    <location>
        <begin position="29"/>
        <end position="58"/>
    </location>
</feature>
<dbReference type="EMBL" id="VJMI01003438">
    <property type="protein sequence ID" value="KAF0774613.1"/>
    <property type="molecule type" value="Genomic_DNA"/>
</dbReference>
<feature type="non-terminal residue" evidence="2">
    <location>
        <position position="1"/>
    </location>
</feature>
<evidence type="ECO:0000313" key="3">
    <source>
        <dbReference type="Proteomes" id="UP000469452"/>
    </source>
</evidence>
<reference evidence="2 3" key="1">
    <citation type="submission" date="2019-06" db="EMBL/GenBank/DDBJ databases">
        <title>Genomics analysis of Aphanomyces spp. identifies a new class of oomycete effector associated with host adaptation.</title>
        <authorList>
            <person name="Gaulin E."/>
        </authorList>
    </citation>
    <scope>NUCLEOTIDE SEQUENCE [LARGE SCALE GENOMIC DNA]</scope>
    <source>
        <strain evidence="2 3">E</strain>
    </source>
</reference>
<name>A0A6A5AYB6_APHAT</name>